<feature type="transmembrane region" description="Helical" evidence="6">
    <location>
        <begin position="44"/>
        <end position="63"/>
    </location>
</feature>
<feature type="transmembrane region" description="Helical" evidence="6">
    <location>
        <begin position="7"/>
        <end position="32"/>
    </location>
</feature>
<feature type="transmembrane region" description="Helical" evidence="6">
    <location>
        <begin position="247"/>
        <end position="268"/>
    </location>
</feature>
<feature type="transmembrane region" description="Helical" evidence="6">
    <location>
        <begin position="205"/>
        <end position="227"/>
    </location>
</feature>
<evidence type="ECO:0000256" key="2">
    <source>
        <dbReference type="ARBA" id="ARBA00022448"/>
    </source>
</evidence>
<feature type="transmembrane region" description="Helical" evidence="6">
    <location>
        <begin position="134"/>
        <end position="153"/>
    </location>
</feature>
<feature type="transmembrane region" description="Helical" evidence="6">
    <location>
        <begin position="159"/>
        <end position="177"/>
    </location>
</feature>
<dbReference type="PANTHER" id="PTHR23530:SF1">
    <property type="entry name" value="PERMEASE, MAJOR FACILITATOR SUPERFAMILY-RELATED"/>
    <property type="match status" value="1"/>
</dbReference>
<organism evidence="8 9">
    <name type="scientific">Paenibacillus lautus</name>
    <name type="common">Bacillus lautus</name>
    <dbReference type="NCBI Taxonomy" id="1401"/>
    <lineage>
        <taxon>Bacteria</taxon>
        <taxon>Bacillati</taxon>
        <taxon>Bacillota</taxon>
        <taxon>Bacilli</taxon>
        <taxon>Bacillales</taxon>
        <taxon>Paenibacillaceae</taxon>
        <taxon>Paenibacillus</taxon>
    </lineage>
</organism>
<reference evidence="8 9" key="1">
    <citation type="submission" date="2018-09" db="EMBL/GenBank/DDBJ databases">
        <title>Genome Sequence of Paenibacillus lautus Strain E7593-69, Azo Dye-Degrading Bacteria, Isolated from Commercial Tattoo Inks.</title>
        <authorList>
            <person name="Nho S.W."/>
            <person name="Kim S.-J."/>
            <person name="Kweon O."/>
            <person name="Cerniglia C.E."/>
        </authorList>
    </citation>
    <scope>NUCLEOTIDE SEQUENCE [LARGE SCALE GENOMIC DNA]</scope>
    <source>
        <strain evidence="8 9">E7593-69</strain>
    </source>
</reference>
<protein>
    <submittedName>
        <fullName evidence="8">MFS transporter</fullName>
    </submittedName>
</protein>
<dbReference type="InterPro" id="IPR005829">
    <property type="entry name" value="Sugar_transporter_CS"/>
</dbReference>
<dbReference type="RefSeq" id="WP_119847354.1">
    <property type="nucleotide sequence ID" value="NZ_CP032412.1"/>
</dbReference>
<comment type="subcellular location">
    <subcellularLocation>
        <location evidence="1">Cell membrane</location>
        <topology evidence="1">Multi-pass membrane protein</topology>
    </subcellularLocation>
</comment>
<dbReference type="Pfam" id="PF07690">
    <property type="entry name" value="MFS_1"/>
    <property type="match status" value="2"/>
</dbReference>
<dbReference type="InterPro" id="IPR020846">
    <property type="entry name" value="MFS_dom"/>
</dbReference>
<evidence type="ECO:0000256" key="3">
    <source>
        <dbReference type="ARBA" id="ARBA00022692"/>
    </source>
</evidence>
<evidence type="ECO:0000313" key="8">
    <source>
        <dbReference type="EMBL" id="AYB43336.1"/>
    </source>
</evidence>
<dbReference type="EMBL" id="CP032412">
    <property type="protein sequence ID" value="AYB43336.1"/>
    <property type="molecule type" value="Genomic_DNA"/>
</dbReference>
<dbReference type="SUPFAM" id="SSF103473">
    <property type="entry name" value="MFS general substrate transporter"/>
    <property type="match status" value="1"/>
</dbReference>
<dbReference type="PROSITE" id="PS00216">
    <property type="entry name" value="SUGAR_TRANSPORT_1"/>
    <property type="match status" value="1"/>
</dbReference>
<keyword evidence="5 6" id="KW-0472">Membrane</keyword>
<feature type="transmembrane region" description="Helical" evidence="6">
    <location>
        <begin position="94"/>
        <end position="113"/>
    </location>
</feature>
<dbReference type="KEGG" id="plw:D5F53_08600"/>
<dbReference type="Gene3D" id="1.20.1250.20">
    <property type="entry name" value="MFS general substrate transporter like domains"/>
    <property type="match status" value="1"/>
</dbReference>
<name>A0A385TI48_PAELA</name>
<evidence type="ECO:0000256" key="4">
    <source>
        <dbReference type="ARBA" id="ARBA00022989"/>
    </source>
</evidence>
<keyword evidence="9" id="KW-1185">Reference proteome</keyword>
<feature type="transmembrane region" description="Helical" evidence="6">
    <location>
        <begin position="280"/>
        <end position="298"/>
    </location>
</feature>
<keyword evidence="2" id="KW-0813">Transport</keyword>
<dbReference type="AlphaFoldDB" id="A0A385TI48"/>
<dbReference type="InterPro" id="IPR053160">
    <property type="entry name" value="MFS_DHA3_Transporter"/>
</dbReference>
<dbReference type="GO" id="GO:0005886">
    <property type="term" value="C:plasma membrane"/>
    <property type="evidence" value="ECO:0007669"/>
    <property type="project" value="UniProtKB-SubCell"/>
</dbReference>
<accession>A0A385TI48</accession>
<dbReference type="PROSITE" id="PS50850">
    <property type="entry name" value="MFS"/>
    <property type="match status" value="1"/>
</dbReference>
<dbReference type="InterPro" id="IPR036259">
    <property type="entry name" value="MFS_trans_sf"/>
</dbReference>
<dbReference type="Proteomes" id="UP000266552">
    <property type="component" value="Chromosome"/>
</dbReference>
<keyword evidence="3 6" id="KW-0812">Transmembrane</keyword>
<evidence type="ECO:0000256" key="5">
    <source>
        <dbReference type="ARBA" id="ARBA00023136"/>
    </source>
</evidence>
<evidence type="ECO:0000313" key="9">
    <source>
        <dbReference type="Proteomes" id="UP000266552"/>
    </source>
</evidence>
<dbReference type="InterPro" id="IPR011701">
    <property type="entry name" value="MFS"/>
</dbReference>
<feature type="transmembrane region" description="Helical" evidence="6">
    <location>
        <begin position="304"/>
        <end position="321"/>
    </location>
</feature>
<feature type="transmembrane region" description="Helical" evidence="6">
    <location>
        <begin position="70"/>
        <end position="88"/>
    </location>
</feature>
<proteinExistence type="predicted"/>
<feature type="domain" description="Major facilitator superfamily (MFS) profile" evidence="7">
    <location>
        <begin position="5"/>
        <end position="400"/>
    </location>
</feature>
<dbReference type="PANTHER" id="PTHR23530">
    <property type="entry name" value="TRANSPORT PROTEIN-RELATED"/>
    <property type="match status" value="1"/>
</dbReference>
<evidence type="ECO:0000256" key="6">
    <source>
        <dbReference type="SAM" id="Phobius"/>
    </source>
</evidence>
<evidence type="ECO:0000256" key="1">
    <source>
        <dbReference type="ARBA" id="ARBA00004651"/>
    </source>
</evidence>
<feature type="transmembrane region" description="Helical" evidence="6">
    <location>
        <begin position="372"/>
        <end position="393"/>
    </location>
</feature>
<gene>
    <name evidence="8" type="ORF">D5F53_08600</name>
</gene>
<sequence>MKIQAHRLFYIITFIQFFMMEITGTTLILFIMNKGFSLQYANNLLIVLFISILLLEIPTGIIADRFGRKLSIVLGFICYLIYAVVFMLTDEFLLLIFAQIFGALATCLQSGALESWVVDHSDESIENIFATSSSVMYIAGFFCGLLGAVLASIYFVLPWMISIICCLSLIVLSIIYIKENHHSKFIKRGEVVEEKSVKKIIGSSINIILSNKQLWVIFIVGICISFSNSAPNSFQQPRFVGLSEHGLWIFGIIKTVYSLFMSLGGYLIKKLSKYYDDTTILIFSLLMLGVWLTIAGWFNDFYPVLVSFLIYEIGRGMYPAARKIYINKRIASDYRATILSLDSAITQIGMCIGLLVTGIISKNYTDLTSSQFPIQVSWMICGIAALLPIALLIKKEPQRQ</sequence>
<feature type="transmembrane region" description="Helical" evidence="6">
    <location>
        <begin position="341"/>
        <end position="360"/>
    </location>
</feature>
<evidence type="ECO:0000259" key="7">
    <source>
        <dbReference type="PROSITE" id="PS50850"/>
    </source>
</evidence>
<keyword evidence="4 6" id="KW-1133">Transmembrane helix</keyword>
<dbReference type="GO" id="GO:0022857">
    <property type="term" value="F:transmembrane transporter activity"/>
    <property type="evidence" value="ECO:0007669"/>
    <property type="project" value="InterPro"/>
</dbReference>